<dbReference type="Proteomes" id="UP000651156">
    <property type="component" value="Unassembled WGS sequence"/>
</dbReference>
<sequence>MSASNIQSRELTANQQVSDSTSWKIKLLYDGECPLCLREVNFLRKQDAGRGLVAFVDIADENYTPEAHGGVDFETAMGRIHAVMPDGKAIQNVEVFRRVYETLGMGWVYAITKLPIIGAFADMLYGIWADWRLRLTGRPDLATIVADRQKQLECKTQGRCQIK</sequence>
<name>A0ABR9USU1_9CHRO</name>
<dbReference type="PANTHER" id="PTHR34290">
    <property type="entry name" value="SI:CH73-390P7.2"/>
    <property type="match status" value="1"/>
</dbReference>
<protein>
    <submittedName>
        <fullName evidence="1">DUF393 domain-containing protein</fullName>
    </submittedName>
</protein>
<dbReference type="InterPro" id="IPR044691">
    <property type="entry name" value="DCC1_Trx"/>
</dbReference>
<dbReference type="Pfam" id="PF04134">
    <property type="entry name" value="DCC1-like"/>
    <property type="match status" value="1"/>
</dbReference>
<accession>A0ABR9USU1</accession>
<dbReference type="RefSeq" id="WP_193932283.1">
    <property type="nucleotide sequence ID" value="NZ_CAWPMZ010000053.1"/>
</dbReference>
<reference evidence="1 2" key="1">
    <citation type="submission" date="2020-10" db="EMBL/GenBank/DDBJ databases">
        <authorList>
            <person name="Castelo-Branco R."/>
            <person name="Eusebio N."/>
            <person name="Adriana R."/>
            <person name="Vieira A."/>
            <person name="Brugerolle De Fraissinette N."/>
            <person name="Rezende De Castro R."/>
            <person name="Schneider M.P."/>
            <person name="Vasconcelos V."/>
            <person name="Leao P.N."/>
        </authorList>
    </citation>
    <scope>NUCLEOTIDE SEQUENCE [LARGE SCALE GENOMIC DNA]</scope>
    <source>
        <strain evidence="1 2">LEGE 06123</strain>
    </source>
</reference>
<proteinExistence type="predicted"/>
<dbReference type="PANTHER" id="PTHR34290:SF2">
    <property type="entry name" value="OS04G0668800 PROTEIN"/>
    <property type="match status" value="1"/>
</dbReference>
<evidence type="ECO:0000313" key="1">
    <source>
        <dbReference type="EMBL" id="MBE9191120.1"/>
    </source>
</evidence>
<gene>
    <name evidence="1" type="ORF">IQ230_12295</name>
</gene>
<keyword evidence="2" id="KW-1185">Reference proteome</keyword>
<evidence type="ECO:0000313" key="2">
    <source>
        <dbReference type="Proteomes" id="UP000651156"/>
    </source>
</evidence>
<comment type="caution">
    <text evidence="1">The sequence shown here is derived from an EMBL/GenBank/DDBJ whole genome shotgun (WGS) entry which is preliminary data.</text>
</comment>
<dbReference type="EMBL" id="JADEWN010000027">
    <property type="protein sequence ID" value="MBE9191120.1"/>
    <property type="molecule type" value="Genomic_DNA"/>
</dbReference>
<dbReference type="InterPro" id="IPR007263">
    <property type="entry name" value="DCC1-like"/>
</dbReference>
<organism evidence="1 2">
    <name type="scientific">Gloeocapsopsis crepidinum LEGE 06123</name>
    <dbReference type="NCBI Taxonomy" id="588587"/>
    <lineage>
        <taxon>Bacteria</taxon>
        <taxon>Bacillati</taxon>
        <taxon>Cyanobacteriota</taxon>
        <taxon>Cyanophyceae</taxon>
        <taxon>Oscillatoriophycideae</taxon>
        <taxon>Chroococcales</taxon>
        <taxon>Chroococcaceae</taxon>
        <taxon>Gloeocapsopsis</taxon>
    </lineage>
</organism>